<dbReference type="Pfam" id="PF00356">
    <property type="entry name" value="LacI"/>
    <property type="match status" value="1"/>
</dbReference>
<proteinExistence type="predicted"/>
<keyword evidence="2 6" id="KW-0238">DNA-binding</keyword>
<dbReference type="CDD" id="cd01392">
    <property type="entry name" value="HTH_LacI"/>
    <property type="match status" value="1"/>
</dbReference>
<dbReference type="AlphaFoldDB" id="A0A939PHD9"/>
<dbReference type="InterPro" id="IPR046335">
    <property type="entry name" value="LacI/GalR-like_sensor"/>
</dbReference>
<protein>
    <submittedName>
        <fullName evidence="6">LacI family DNA-binding transcriptional regulator</fullName>
    </submittedName>
</protein>
<organism evidence="6 7">
    <name type="scientific">Actinomadura barringtoniae</name>
    <dbReference type="NCBI Taxonomy" id="1427535"/>
    <lineage>
        <taxon>Bacteria</taxon>
        <taxon>Bacillati</taxon>
        <taxon>Actinomycetota</taxon>
        <taxon>Actinomycetes</taxon>
        <taxon>Streptosporangiales</taxon>
        <taxon>Thermomonosporaceae</taxon>
        <taxon>Actinomadura</taxon>
    </lineage>
</organism>
<accession>A0A939PHD9</accession>
<dbReference type="SUPFAM" id="SSF53822">
    <property type="entry name" value="Periplasmic binding protein-like I"/>
    <property type="match status" value="1"/>
</dbReference>
<dbReference type="InterPro" id="IPR000843">
    <property type="entry name" value="HTH_LacI"/>
</dbReference>
<feature type="region of interest" description="Disordered" evidence="4">
    <location>
        <begin position="327"/>
        <end position="354"/>
    </location>
</feature>
<dbReference type="Proteomes" id="UP000669179">
    <property type="component" value="Unassembled WGS sequence"/>
</dbReference>
<dbReference type="GO" id="GO:0000976">
    <property type="term" value="F:transcription cis-regulatory region binding"/>
    <property type="evidence" value="ECO:0007669"/>
    <property type="project" value="TreeGrafter"/>
</dbReference>
<dbReference type="InterPro" id="IPR010982">
    <property type="entry name" value="Lambda_DNA-bd_dom_sf"/>
</dbReference>
<evidence type="ECO:0000313" key="7">
    <source>
        <dbReference type="Proteomes" id="UP000669179"/>
    </source>
</evidence>
<keyword evidence="1" id="KW-0805">Transcription regulation</keyword>
<evidence type="ECO:0000256" key="3">
    <source>
        <dbReference type="ARBA" id="ARBA00023163"/>
    </source>
</evidence>
<keyword evidence="7" id="KW-1185">Reference proteome</keyword>
<evidence type="ECO:0000256" key="1">
    <source>
        <dbReference type="ARBA" id="ARBA00023015"/>
    </source>
</evidence>
<dbReference type="SMART" id="SM00354">
    <property type="entry name" value="HTH_LACI"/>
    <property type="match status" value="1"/>
</dbReference>
<dbReference type="PROSITE" id="PS00356">
    <property type="entry name" value="HTH_LACI_1"/>
    <property type="match status" value="1"/>
</dbReference>
<dbReference type="PROSITE" id="PS50932">
    <property type="entry name" value="HTH_LACI_2"/>
    <property type="match status" value="1"/>
</dbReference>
<dbReference type="EMBL" id="JAGEOJ010000017">
    <property type="protein sequence ID" value="MBO2452726.1"/>
    <property type="molecule type" value="Genomic_DNA"/>
</dbReference>
<reference evidence="6" key="1">
    <citation type="submission" date="2021-03" db="EMBL/GenBank/DDBJ databases">
        <authorList>
            <person name="Kanchanasin P."/>
            <person name="Saeng-In P."/>
            <person name="Phongsopitanun W."/>
            <person name="Yuki M."/>
            <person name="Kudo T."/>
            <person name="Ohkuma M."/>
            <person name="Tanasupawat S."/>
        </authorList>
    </citation>
    <scope>NUCLEOTIDE SEQUENCE</scope>
    <source>
        <strain evidence="6">GKU 128</strain>
    </source>
</reference>
<dbReference type="InterPro" id="IPR028082">
    <property type="entry name" value="Peripla_BP_I"/>
</dbReference>
<dbReference type="PANTHER" id="PTHR30146">
    <property type="entry name" value="LACI-RELATED TRANSCRIPTIONAL REPRESSOR"/>
    <property type="match status" value="1"/>
</dbReference>
<name>A0A939PHD9_9ACTN</name>
<comment type="caution">
    <text evidence="6">The sequence shown here is derived from an EMBL/GenBank/DDBJ whole genome shotgun (WGS) entry which is preliminary data.</text>
</comment>
<dbReference type="CDD" id="cd06267">
    <property type="entry name" value="PBP1_LacI_sugar_binding-like"/>
    <property type="match status" value="1"/>
</dbReference>
<keyword evidence="3" id="KW-0804">Transcription</keyword>
<evidence type="ECO:0000256" key="2">
    <source>
        <dbReference type="ARBA" id="ARBA00023125"/>
    </source>
</evidence>
<dbReference type="Gene3D" id="1.10.260.40">
    <property type="entry name" value="lambda repressor-like DNA-binding domains"/>
    <property type="match status" value="1"/>
</dbReference>
<evidence type="ECO:0000313" key="6">
    <source>
        <dbReference type="EMBL" id="MBO2452726.1"/>
    </source>
</evidence>
<feature type="domain" description="HTH lacI-type" evidence="5">
    <location>
        <begin position="1"/>
        <end position="53"/>
    </location>
</feature>
<gene>
    <name evidence="6" type="ORF">J4573_36935</name>
</gene>
<evidence type="ECO:0000256" key="4">
    <source>
        <dbReference type="SAM" id="MobiDB-lite"/>
    </source>
</evidence>
<dbReference type="SUPFAM" id="SSF47413">
    <property type="entry name" value="lambda repressor-like DNA-binding domains"/>
    <property type="match status" value="1"/>
</dbReference>
<dbReference type="Pfam" id="PF13377">
    <property type="entry name" value="Peripla_BP_3"/>
    <property type="match status" value="1"/>
</dbReference>
<sequence>MREVAAAAGVSLKTVSRVVNDEAGVRPDTAERVRAAIARLGFQRNDLARSLRGGGRTHSIGLVIKDVANPFYSQIARGVEDVAGAGGGLVISGSSDEDPERERRLIRSLCERRVDGLLVVPCGTGHGYLETELALGTPMVFLDRPGDLDVDTVLIDNVGGAREAVRHLVAHGHRRVAFLGDLPKIFTARERLRGYAEALEESGIAYDPAIVRMGQHDVAGAGHVMDELLAVPDPPSAVFTGNNLLTAGALRAIRAARARVALVGFDDFELADLLATPVTVVAHEPADMGRRAAEILARRIRGEGGPPARVLLPTRLIVRGSGELSGPGSGEFIGPEANELSGPVAGDPNGPGCP</sequence>
<dbReference type="Gene3D" id="3.40.50.2300">
    <property type="match status" value="2"/>
</dbReference>
<evidence type="ECO:0000259" key="5">
    <source>
        <dbReference type="PROSITE" id="PS50932"/>
    </source>
</evidence>
<dbReference type="GO" id="GO:0003700">
    <property type="term" value="F:DNA-binding transcription factor activity"/>
    <property type="evidence" value="ECO:0007669"/>
    <property type="project" value="TreeGrafter"/>
</dbReference>
<dbReference type="PANTHER" id="PTHR30146:SF109">
    <property type="entry name" value="HTH-TYPE TRANSCRIPTIONAL REGULATOR GALS"/>
    <property type="match status" value="1"/>
</dbReference>